<protein>
    <recommendedName>
        <fullName evidence="7">Cell wall polymerase</fullName>
    </recommendedName>
    <alternativeName>
        <fullName evidence="6">Peptidoglycan polymerase</fullName>
    </alternativeName>
</protein>
<feature type="transmembrane region" description="Helical" evidence="8">
    <location>
        <begin position="397"/>
        <end position="416"/>
    </location>
</feature>
<evidence type="ECO:0000256" key="6">
    <source>
        <dbReference type="ARBA" id="ARBA00032370"/>
    </source>
</evidence>
<dbReference type="EMBL" id="LRQG01000185">
    <property type="protein sequence ID" value="KXA35364.1"/>
    <property type="molecule type" value="Genomic_DNA"/>
</dbReference>
<keyword evidence="5 8" id="KW-0472">Membrane</keyword>
<dbReference type="STRING" id="28128.HMPREF3226_02051"/>
<evidence type="ECO:0000313" key="10">
    <source>
        <dbReference type="Proteomes" id="UP000070533"/>
    </source>
</evidence>
<evidence type="ECO:0000256" key="3">
    <source>
        <dbReference type="ARBA" id="ARBA00022960"/>
    </source>
</evidence>
<keyword evidence="3" id="KW-0133">Cell shape</keyword>
<dbReference type="PANTHER" id="PTHR30474:SF1">
    <property type="entry name" value="PEPTIDOGLYCAN GLYCOSYLTRANSFERASE MRDB"/>
    <property type="match status" value="1"/>
</dbReference>
<dbReference type="GO" id="GO:0051301">
    <property type="term" value="P:cell division"/>
    <property type="evidence" value="ECO:0007669"/>
    <property type="project" value="InterPro"/>
</dbReference>
<reference evidence="10" key="1">
    <citation type="submission" date="2016-01" db="EMBL/GenBank/DDBJ databases">
        <authorList>
            <person name="Mitreva M."/>
            <person name="Pepin K.H."/>
            <person name="Mihindukulasuriya K.A."/>
            <person name="Fulton R."/>
            <person name="Fronick C."/>
            <person name="O'Laughlin M."/>
            <person name="Miner T."/>
            <person name="Herter B."/>
            <person name="Rosa B.A."/>
            <person name="Cordes M."/>
            <person name="Tomlinson C."/>
            <person name="Wollam A."/>
            <person name="Palsikar V.B."/>
            <person name="Mardis E.R."/>
            <person name="Wilson R.K."/>
        </authorList>
    </citation>
    <scope>NUCLEOTIDE SEQUENCE [LARGE SCALE GENOMIC DNA]</scope>
    <source>
        <strain evidence="10">MJR7716</strain>
    </source>
</reference>
<evidence type="ECO:0000256" key="1">
    <source>
        <dbReference type="ARBA" id="ARBA00004141"/>
    </source>
</evidence>
<evidence type="ECO:0000256" key="2">
    <source>
        <dbReference type="ARBA" id="ARBA00022692"/>
    </source>
</evidence>
<name>A0A133PYQ4_9BACT</name>
<evidence type="ECO:0000256" key="4">
    <source>
        <dbReference type="ARBA" id="ARBA00022989"/>
    </source>
</evidence>
<dbReference type="Pfam" id="PF01098">
    <property type="entry name" value="FTSW_RODA_SPOVE"/>
    <property type="match status" value="2"/>
</dbReference>
<feature type="transmembrane region" description="Helical" evidence="8">
    <location>
        <begin position="428"/>
        <end position="449"/>
    </location>
</feature>
<feature type="transmembrane region" description="Helical" evidence="8">
    <location>
        <begin position="252"/>
        <end position="270"/>
    </location>
</feature>
<feature type="transmembrane region" description="Helical" evidence="8">
    <location>
        <begin position="191"/>
        <end position="209"/>
    </location>
</feature>
<sequence length="491" mass="54740">MANNYHANKQPGVIRSLDWWTVGIYLSLLVFGWVSVCGASYTYGDTDIFSLGTRSGMQVIWIGTSICLGFVLLMMDDRLYDTFAYVIYGLLVLLLFATIFNPHSIKGSRSWIVLGPLRLQPAEFAKFATALAISKFMSSYGFTIHNWKHFATACGIILLPMICIVGQSETGSALVYLSFFLMFYREGMPGSILFTGIAMIVYFVVGVKYEGLMLWNTPTSVGKFFVLLLVQLFSIGMVWIYTQNKDKAPKMLAFVLVVTLSALLFSEFVIPFDVVWVQLVLSAGIIGYLVYNSLTSFFSNYLFIALFTIGSIAFFYSADYVLNDVMQPHQRVRINVLLGLEEDLAGAGYNVHQSEIAIGSGGLRGKGFLNGTQTKLNFVPEQDTDFIFCTVGEEEGFLGSAAVLFLFLALILRLMYVAERQPFKFGRVYGYCVAGIFLFHVFINVGMVLGLTPVIGIPLPFFSYGGSSLWGFTLLLFIFLRIDAGRNLIRQ</sequence>
<feature type="transmembrane region" description="Helical" evidence="8">
    <location>
        <begin position="85"/>
        <end position="103"/>
    </location>
</feature>
<organism evidence="9 10">
    <name type="scientific">Prevotella corporis</name>
    <dbReference type="NCBI Taxonomy" id="28128"/>
    <lineage>
        <taxon>Bacteria</taxon>
        <taxon>Pseudomonadati</taxon>
        <taxon>Bacteroidota</taxon>
        <taxon>Bacteroidia</taxon>
        <taxon>Bacteroidales</taxon>
        <taxon>Prevotellaceae</taxon>
        <taxon>Prevotella</taxon>
    </lineage>
</organism>
<gene>
    <name evidence="9" type="ORF">HMPREF3226_02051</name>
</gene>
<dbReference type="InterPro" id="IPR018365">
    <property type="entry name" value="Cell_cycle_FtsW-rel_CS"/>
</dbReference>
<keyword evidence="4 8" id="KW-1133">Transmembrane helix</keyword>
<evidence type="ECO:0000256" key="8">
    <source>
        <dbReference type="SAM" id="Phobius"/>
    </source>
</evidence>
<feature type="transmembrane region" description="Helical" evidence="8">
    <location>
        <begin position="221"/>
        <end position="240"/>
    </location>
</feature>
<evidence type="ECO:0000256" key="7">
    <source>
        <dbReference type="ARBA" id="ARBA00033270"/>
    </source>
</evidence>
<dbReference type="AlphaFoldDB" id="A0A133PYQ4"/>
<dbReference type="eggNOG" id="COG0772">
    <property type="taxonomic scope" value="Bacteria"/>
</dbReference>
<accession>A0A133PYQ4</accession>
<dbReference type="GO" id="GO:0008360">
    <property type="term" value="P:regulation of cell shape"/>
    <property type="evidence" value="ECO:0007669"/>
    <property type="project" value="UniProtKB-KW"/>
</dbReference>
<dbReference type="GO" id="GO:0015648">
    <property type="term" value="F:lipid-linked peptidoglycan transporter activity"/>
    <property type="evidence" value="ECO:0007669"/>
    <property type="project" value="TreeGrafter"/>
</dbReference>
<dbReference type="InterPro" id="IPR001182">
    <property type="entry name" value="FtsW/RodA"/>
</dbReference>
<comment type="caution">
    <text evidence="9">The sequence shown here is derived from an EMBL/GenBank/DDBJ whole genome shotgun (WGS) entry which is preliminary data.</text>
</comment>
<keyword evidence="10" id="KW-1185">Reference proteome</keyword>
<feature type="transmembrane region" description="Helical" evidence="8">
    <location>
        <begin position="301"/>
        <end position="318"/>
    </location>
</feature>
<dbReference type="RefSeq" id="WP_025876094.1">
    <property type="nucleotide sequence ID" value="NZ_BAAAXP010000054.1"/>
</dbReference>
<feature type="transmembrane region" description="Helical" evidence="8">
    <location>
        <begin position="20"/>
        <end position="43"/>
    </location>
</feature>
<dbReference type="GO" id="GO:0005886">
    <property type="term" value="C:plasma membrane"/>
    <property type="evidence" value="ECO:0007669"/>
    <property type="project" value="TreeGrafter"/>
</dbReference>
<comment type="subcellular location">
    <subcellularLocation>
        <location evidence="1">Membrane</location>
        <topology evidence="1">Multi-pass membrane protein</topology>
    </subcellularLocation>
</comment>
<evidence type="ECO:0000313" key="9">
    <source>
        <dbReference type="EMBL" id="KXA35364.1"/>
    </source>
</evidence>
<dbReference type="PATRIC" id="fig|28128.5.peg.2113"/>
<dbReference type="Proteomes" id="UP000070533">
    <property type="component" value="Unassembled WGS sequence"/>
</dbReference>
<proteinExistence type="predicted"/>
<feature type="transmembrane region" description="Helical" evidence="8">
    <location>
        <begin position="276"/>
        <end position="294"/>
    </location>
</feature>
<feature type="transmembrane region" description="Helical" evidence="8">
    <location>
        <begin position="150"/>
        <end position="179"/>
    </location>
</feature>
<dbReference type="GO" id="GO:0032153">
    <property type="term" value="C:cell division site"/>
    <property type="evidence" value="ECO:0007669"/>
    <property type="project" value="TreeGrafter"/>
</dbReference>
<evidence type="ECO:0000256" key="5">
    <source>
        <dbReference type="ARBA" id="ARBA00023136"/>
    </source>
</evidence>
<dbReference type="PANTHER" id="PTHR30474">
    <property type="entry name" value="CELL CYCLE PROTEIN"/>
    <property type="match status" value="1"/>
</dbReference>
<dbReference type="OrthoDB" id="9768187at2"/>
<keyword evidence="2 8" id="KW-0812">Transmembrane</keyword>
<dbReference type="PROSITE" id="PS00428">
    <property type="entry name" value="FTSW_RODA_SPOVE"/>
    <property type="match status" value="1"/>
</dbReference>
<dbReference type="NCBIfam" id="NF037961">
    <property type="entry name" value="RodA_shape"/>
    <property type="match status" value="2"/>
</dbReference>
<feature type="transmembrane region" description="Helical" evidence="8">
    <location>
        <begin position="461"/>
        <end position="480"/>
    </location>
</feature>
<feature type="transmembrane region" description="Helical" evidence="8">
    <location>
        <begin position="55"/>
        <end position="73"/>
    </location>
</feature>